<dbReference type="Proteomes" id="UP001174934">
    <property type="component" value="Unassembled WGS sequence"/>
</dbReference>
<protein>
    <submittedName>
        <fullName evidence="2">Uncharacterized protein</fullName>
    </submittedName>
</protein>
<dbReference type="EMBL" id="JAULSR010000002">
    <property type="protein sequence ID" value="KAK0628834.1"/>
    <property type="molecule type" value="Genomic_DNA"/>
</dbReference>
<evidence type="ECO:0000313" key="2">
    <source>
        <dbReference type="EMBL" id="KAK0628834.1"/>
    </source>
</evidence>
<gene>
    <name evidence="2" type="ORF">B0T17DRAFT_505456</name>
</gene>
<evidence type="ECO:0000256" key="1">
    <source>
        <dbReference type="SAM" id="MobiDB-lite"/>
    </source>
</evidence>
<dbReference type="AlphaFoldDB" id="A0AA40C8T5"/>
<name>A0AA40C8T5_9PEZI</name>
<proteinExistence type="predicted"/>
<keyword evidence="3" id="KW-1185">Reference proteome</keyword>
<evidence type="ECO:0000313" key="3">
    <source>
        <dbReference type="Proteomes" id="UP001174934"/>
    </source>
</evidence>
<comment type="caution">
    <text evidence="2">The sequence shown here is derived from an EMBL/GenBank/DDBJ whole genome shotgun (WGS) entry which is preliminary data.</text>
</comment>
<accession>A0AA40C8T5</accession>
<organism evidence="2 3">
    <name type="scientific">Bombardia bombarda</name>
    <dbReference type="NCBI Taxonomy" id="252184"/>
    <lineage>
        <taxon>Eukaryota</taxon>
        <taxon>Fungi</taxon>
        <taxon>Dikarya</taxon>
        <taxon>Ascomycota</taxon>
        <taxon>Pezizomycotina</taxon>
        <taxon>Sordariomycetes</taxon>
        <taxon>Sordariomycetidae</taxon>
        <taxon>Sordariales</taxon>
        <taxon>Lasiosphaeriaceae</taxon>
        <taxon>Bombardia</taxon>
    </lineage>
</organism>
<reference evidence="2" key="1">
    <citation type="submission" date="2023-06" db="EMBL/GenBank/DDBJ databases">
        <title>Genome-scale phylogeny and comparative genomics of the fungal order Sordariales.</title>
        <authorList>
            <consortium name="Lawrence Berkeley National Laboratory"/>
            <person name="Hensen N."/>
            <person name="Bonometti L."/>
            <person name="Westerberg I."/>
            <person name="Brannstrom I.O."/>
            <person name="Guillou S."/>
            <person name="Cros-Aarteil S."/>
            <person name="Calhoun S."/>
            <person name="Haridas S."/>
            <person name="Kuo A."/>
            <person name="Mondo S."/>
            <person name="Pangilinan J."/>
            <person name="Riley R."/>
            <person name="LaButti K."/>
            <person name="Andreopoulos B."/>
            <person name="Lipzen A."/>
            <person name="Chen C."/>
            <person name="Yanf M."/>
            <person name="Daum C."/>
            <person name="Ng V."/>
            <person name="Clum A."/>
            <person name="Steindorff A."/>
            <person name="Ohm R."/>
            <person name="Martin F."/>
            <person name="Silar P."/>
            <person name="Natvig D."/>
            <person name="Lalanne C."/>
            <person name="Gautier V."/>
            <person name="Ament-velasquez S.L."/>
            <person name="Kruys A."/>
            <person name="Hutchinson M.I."/>
            <person name="Powell A.J."/>
            <person name="Barry K."/>
            <person name="Miller A.N."/>
            <person name="Grigoriev I.V."/>
            <person name="Debuchy R."/>
            <person name="Gladieux P."/>
            <person name="Thoren M.H."/>
            <person name="Johannesson H."/>
        </authorList>
    </citation>
    <scope>NUCLEOTIDE SEQUENCE</scope>
    <source>
        <strain evidence="2">SMH3391-2</strain>
    </source>
</reference>
<feature type="region of interest" description="Disordered" evidence="1">
    <location>
        <begin position="92"/>
        <end position="114"/>
    </location>
</feature>
<sequence>MFGLQRGTWVESAEEVGESWPSTASWHAVSGARSTGPVWWWWWWWSVSFLELPGWLCWCVTTTQGRKPGGCMRSWQLHGTRFVRLTKNDRRGVEGLDKGGARNGSYEQHEFNSRSSSSALSSLCKVRGGNSNCPR</sequence>